<accession>A0ABS4G7V4</accession>
<dbReference type="InterPro" id="IPR013785">
    <property type="entry name" value="Aldolase_TIM"/>
</dbReference>
<dbReference type="CDD" id="cd02801">
    <property type="entry name" value="DUS_like_FMN"/>
    <property type="match status" value="1"/>
</dbReference>
<dbReference type="PANTHER" id="PTHR45846">
    <property type="entry name" value="TRNA-DIHYDROURIDINE(47) SYNTHASE [NAD(P)(+)]-LIKE"/>
    <property type="match status" value="1"/>
</dbReference>
<dbReference type="SUPFAM" id="SSF51395">
    <property type="entry name" value="FMN-linked oxidoreductases"/>
    <property type="match status" value="1"/>
</dbReference>
<evidence type="ECO:0000256" key="7">
    <source>
        <dbReference type="ARBA" id="ARBA00022857"/>
    </source>
</evidence>
<keyword evidence="5 12" id="KW-0288">FMN</keyword>
<keyword evidence="6 12" id="KW-0819">tRNA processing</keyword>
<dbReference type="Gene3D" id="3.20.20.70">
    <property type="entry name" value="Aldolase class I"/>
    <property type="match status" value="1"/>
</dbReference>
<evidence type="ECO:0000256" key="10">
    <source>
        <dbReference type="ARBA" id="ARBA00048205"/>
    </source>
</evidence>
<evidence type="ECO:0000313" key="14">
    <source>
        <dbReference type="EMBL" id="MBP1920507.1"/>
    </source>
</evidence>
<keyword evidence="15" id="KW-1185">Reference proteome</keyword>
<dbReference type="PIRSF" id="PIRSF006621">
    <property type="entry name" value="Dus"/>
    <property type="match status" value="1"/>
</dbReference>
<evidence type="ECO:0000256" key="1">
    <source>
        <dbReference type="ARBA" id="ARBA00001917"/>
    </source>
</evidence>
<comment type="function">
    <text evidence="2 12">Catalyzes the synthesis of 5,6-dihydrouridine (D), a modified base found in the D-loop of most tRNAs, via the reduction of the C5-C6 double bond in target uridines.</text>
</comment>
<evidence type="ECO:0000256" key="11">
    <source>
        <dbReference type="ARBA" id="ARBA00048802"/>
    </source>
</evidence>
<dbReference type="GO" id="GO:0016491">
    <property type="term" value="F:oxidoreductase activity"/>
    <property type="evidence" value="ECO:0007669"/>
    <property type="project" value="UniProtKB-KW"/>
</dbReference>
<dbReference type="PANTHER" id="PTHR45846:SF1">
    <property type="entry name" value="TRNA-DIHYDROURIDINE(47) SYNTHASE [NAD(P)(+)]-LIKE"/>
    <property type="match status" value="1"/>
</dbReference>
<evidence type="ECO:0000259" key="13">
    <source>
        <dbReference type="Pfam" id="PF01207"/>
    </source>
</evidence>
<dbReference type="InterPro" id="IPR004652">
    <property type="entry name" value="DusB-like"/>
</dbReference>
<reference evidence="14 15" key="1">
    <citation type="submission" date="2021-03" db="EMBL/GenBank/DDBJ databases">
        <title>Genomic Encyclopedia of Type Strains, Phase IV (KMG-IV): sequencing the most valuable type-strain genomes for metagenomic binning, comparative biology and taxonomic classification.</title>
        <authorList>
            <person name="Goeker M."/>
        </authorList>
    </citation>
    <scope>NUCLEOTIDE SEQUENCE [LARGE SCALE GENOMIC DNA]</scope>
    <source>
        <strain evidence="14 15">DSM 6139</strain>
    </source>
</reference>
<dbReference type="InterPro" id="IPR018517">
    <property type="entry name" value="tRNA_hU_synthase_CS"/>
</dbReference>
<evidence type="ECO:0000256" key="12">
    <source>
        <dbReference type="PIRNR" id="PIRNR006621"/>
    </source>
</evidence>
<keyword evidence="3" id="KW-0820">tRNA-binding</keyword>
<evidence type="ECO:0000256" key="2">
    <source>
        <dbReference type="ARBA" id="ARBA00002790"/>
    </source>
</evidence>
<dbReference type="Proteomes" id="UP001519271">
    <property type="component" value="Unassembled WGS sequence"/>
</dbReference>
<evidence type="ECO:0000256" key="3">
    <source>
        <dbReference type="ARBA" id="ARBA00022555"/>
    </source>
</evidence>
<sequence>MIKIGKKTVDTRVFLAPMAGITDISYREIVLDKGCTMAFTEMVSAKALHYGSENTRELLRISDKEKNIAVQLFGSEKDIMARMAAKLSENEDIVLIDVNMGCPAPKIVKNGEGSALMQDPKKAQDIIREIKKATDKPVTCKTRRGFGMGDETALDFAKRMEDAGADMITIHGRFREQYYTGKSDRSIIRKVKEALSIPVIGNGDIFTGQDALDMFNETKCDGIMIARGVLGNPWIFEEIESALQGKEYQRPKQEEIIRMAIEHYKNAIRHDGEHKAVREMRKHLGWYLKGMKNSTDLKVRINTEEDPEAVIHLLEEYRESIMFKVIA</sequence>
<dbReference type="NCBIfam" id="TIGR00737">
    <property type="entry name" value="nifR3_yhdG"/>
    <property type="match status" value="1"/>
</dbReference>
<dbReference type="Gene3D" id="1.10.1200.80">
    <property type="entry name" value="Putative flavin oxidoreducatase, domain 2"/>
    <property type="match status" value="1"/>
</dbReference>
<dbReference type="EC" id="1.3.1.-" evidence="12"/>
<dbReference type="InterPro" id="IPR001269">
    <property type="entry name" value="DUS_fam"/>
</dbReference>
<evidence type="ECO:0000256" key="4">
    <source>
        <dbReference type="ARBA" id="ARBA00022630"/>
    </source>
</evidence>
<comment type="catalytic activity">
    <reaction evidence="11">
        <text>a 5,6-dihydrouridine in tRNA + NAD(+) = a uridine in tRNA + NADH + H(+)</text>
        <dbReference type="Rhea" id="RHEA:54452"/>
        <dbReference type="Rhea" id="RHEA-COMP:13339"/>
        <dbReference type="Rhea" id="RHEA-COMP:13887"/>
        <dbReference type="ChEBI" id="CHEBI:15378"/>
        <dbReference type="ChEBI" id="CHEBI:57540"/>
        <dbReference type="ChEBI" id="CHEBI:57945"/>
        <dbReference type="ChEBI" id="CHEBI:65315"/>
        <dbReference type="ChEBI" id="CHEBI:74443"/>
    </reaction>
</comment>
<comment type="similarity">
    <text evidence="12">Belongs to the dus family.</text>
</comment>
<evidence type="ECO:0000256" key="8">
    <source>
        <dbReference type="ARBA" id="ARBA00022884"/>
    </source>
</evidence>
<protein>
    <recommendedName>
        <fullName evidence="12">tRNA-dihydrouridine synthase</fullName>
        <ecNumber evidence="12">1.3.1.-</ecNumber>
    </recommendedName>
</protein>
<evidence type="ECO:0000313" key="15">
    <source>
        <dbReference type="Proteomes" id="UP001519271"/>
    </source>
</evidence>
<evidence type="ECO:0000256" key="6">
    <source>
        <dbReference type="ARBA" id="ARBA00022694"/>
    </source>
</evidence>
<dbReference type="Pfam" id="PF01207">
    <property type="entry name" value="Dus"/>
    <property type="match status" value="1"/>
</dbReference>
<dbReference type="EMBL" id="JAGGKC010000031">
    <property type="protein sequence ID" value="MBP1920507.1"/>
    <property type="molecule type" value="Genomic_DNA"/>
</dbReference>
<keyword evidence="8" id="KW-0694">RNA-binding</keyword>
<organism evidence="14 15">
    <name type="scientific">Youngiibacter multivorans</name>
    <dbReference type="NCBI Taxonomy" id="937251"/>
    <lineage>
        <taxon>Bacteria</taxon>
        <taxon>Bacillati</taxon>
        <taxon>Bacillota</taxon>
        <taxon>Clostridia</taxon>
        <taxon>Eubacteriales</taxon>
        <taxon>Clostridiaceae</taxon>
        <taxon>Youngiibacter</taxon>
    </lineage>
</organism>
<name>A0ABS4G7V4_9CLOT</name>
<comment type="catalytic activity">
    <reaction evidence="10">
        <text>a 5,6-dihydrouridine in tRNA + NADP(+) = a uridine in tRNA + NADPH + H(+)</text>
        <dbReference type="Rhea" id="RHEA:23624"/>
        <dbReference type="Rhea" id="RHEA-COMP:13339"/>
        <dbReference type="Rhea" id="RHEA-COMP:13887"/>
        <dbReference type="ChEBI" id="CHEBI:15378"/>
        <dbReference type="ChEBI" id="CHEBI:57783"/>
        <dbReference type="ChEBI" id="CHEBI:58349"/>
        <dbReference type="ChEBI" id="CHEBI:65315"/>
        <dbReference type="ChEBI" id="CHEBI:74443"/>
    </reaction>
</comment>
<comment type="caution">
    <text evidence="14">The sequence shown here is derived from an EMBL/GenBank/DDBJ whole genome shotgun (WGS) entry which is preliminary data.</text>
</comment>
<feature type="domain" description="DUS-like FMN-binding" evidence="13">
    <location>
        <begin position="15"/>
        <end position="314"/>
    </location>
</feature>
<dbReference type="InterPro" id="IPR024036">
    <property type="entry name" value="tRNA-dHydroUridine_Synthase_C"/>
</dbReference>
<evidence type="ECO:0000256" key="5">
    <source>
        <dbReference type="ARBA" id="ARBA00022643"/>
    </source>
</evidence>
<proteinExistence type="inferred from homology"/>
<keyword evidence="9 12" id="KW-0560">Oxidoreductase</keyword>
<keyword evidence="7" id="KW-0521">NADP</keyword>
<gene>
    <name evidence="14" type="ORF">J2Z34_003019</name>
</gene>
<dbReference type="PROSITE" id="PS01136">
    <property type="entry name" value="UPF0034"/>
    <property type="match status" value="1"/>
</dbReference>
<dbReference type="InterPro" id="IPR035587">
    <property type="entry name" value="DUS-like_FMN-bd"/>
</dbReference>
<keyword evidence="4 12" id="KW-0285">Flavoprotein</keyword>
<evidence type="ECO:0000256" key="9">
    <source>
        <dbReference type="ARBA" id="ARBA00023002"/>
    </source>
</evidence>
<comment type="cofactor">
    <cofactor evidence="1 12">
        <name>FMN</name>
        <dbReference type="ChEBI" id="CHEBI:58210"/>
    </cofactor>
</comment>